<dbReference type="InterPro" id="IPR058520">
    <property type="entry name" value="DUF8207"/>
</dbReference>
<dbReference type="EMBL" id="GEZM01019311">
    <property type="protein sequence ID" value="JAV89708.1"/>
    <property type="molecule type" value="Transcribed_RNA"/>
</dbReference>
<evidence type="ECO:0000256" key="1">
    <source>
        <dbReference type="SAM" id="MobiDB-lite"/>
    </source>
</evidence>
<organism evidence="3">
    <name type="scientific">Photinus pyralis</name>
    <name type="common">Common eastern firefly</name>
    <name type="synonym">Lampyris pyralis</name>
    <dbReference type="NCBI Taxonomy" id="7054"/>
    <lineage>
        <taxon>Eukaryota</taxon>
        <taxon>Metazoa</taxon>
        <taxon>Ecdysozoa</taxon>
        <taxon>Arthropoda</taxon>
        <taxon>Hexapoda</taxon>
        <taxon>Insecta</taxon>
        <taxon>Pterygota</taxon>
        <taxon>Neoptera</taxon>
        <taxon>Endopterygota</taxon>
        <taxon>Coleoptera</taxon>
        <taxon>Polyphaga</taxon>
        <taxon>Elateriformia</taxon>
        <taxon>Elateroidea</taxon>
        <taxon>Lampyridae</taxon>
        <taxon>Lampyrinae</taxon>
        <taxon>Photinus</taxon>
    </lineage>
</organism>
<protein>
    <recommendedName>
        <fullName evidence="2">DUF8207 domain-containing protein</fullName>
    </recommendedName>
</protein>
<proteinExistence type="predicted"/>
<dbReference type="EMBL" id="GEZM01019300">
    <property type="protein sequence ID" value="JAV89744.1"/>
    <property type="molecule type" value="Transcribed_RNA"/>
</dbReference>
<reference evidence="3" key="1">
    <citation type="journal article" date="2016" name="Sci. Rep.">
        <title>Molecular characterization of firefly nuptial gifts: a multi-omics approach sheds light on postcopulatory sexual selection.</title>
        <authorList>
            <person name="Al-Wathiqui N."/>
            <person name="Fallon T.R."/>
            <person name="South A."/>
            <person name="Weng J.K."/>
            <person name="Lewis S.M."/>
        </authorList>
    </citation>
    <scope>NUCLEOTIDE SEQUENCE</scope>
</reference>
<evidence type="ECO:0000313" key="3">
    <source>
        <dbReference type="EMBL" id="JAV89732.1"/>
    </source>
</evidence>
<dbReference type="PANTHER" id="PTHR35374:SF1">
    <property type="entry name" value="PROTEIN KINASE DOMAIN-CONTAINING PROTEIN"/>
    <property type="match status" value="1"/>
</dbReference>
<feature type="region of interest" description="Disordered" evidence="1">
    <location>
        <begin position="61"/>
        <end position="111"/>
    </location>
</feature>
<accession>A0A1Y1MVM4</accession>
<dbReference type="AlphaFoldDB" id="A0A1Y1MVM4"/>
<dbReference type="EMBL" id="GEZM01019312">
    <property type="protein sequence ID" value="JAV89702.1"/>
    <property type="molecule type" value="Transcribed_RNA"/>
</dbReference>
<feature type="compositionally biased region" description="Basic residues" evidence="1">
    <location>
        <begin position="80"/>
        <end position="92"/>
    </location>
</feature>
<dbReference type="EMBL" id="GEZM01019309">
    <property type="protein sequence ID" value="JAV89724.1"/>
    <property type="molecule type" value="Transcribed_RNA"/>
</dbReference>
<evidence type="ECO:0000259" key="2">
    <source>
        <dbReference type="Pfam" id="PF26634"/>
    </source>
</evidence>
<dbReference type="PANTHER" id="PTHR35374">
    <property type="entry name" value="CYCLIN-DEPENDENT KINASE 11A-LIKE"/>
    <property type="match status" value="1"/>
</dbReference>
<feature type="domain" description="DUF8207" evidence="2">
    <location>
        <begin position="213"/>
        <end position="313"/>
    </location>
</feature>
<dbReference type="EMBL" id="GEZM01019310">
    <property type="protein sequence ID" value="JAV89715.1"/>
    <property type="molecule type" value="Transcribed_RNA"/>
</dbReference>
<dbReference type="EMBL" id="GEZM01019303">
    <property type="protein sequence ID" value="JAV89732.1"/>
    <property type="molecule type" value="Transcribed_RNA"/>
</dbReference>
<name>A0A1Y1MVM4_PHOPY</name>
<dbReference type="Pfam" id="PF26634">
    <property type="entry name" value="DUF8207"/>
    <property type="match status" value="1"/>
</dbReference>
<sequence>MDTKEMALKRRIVQARKAIQQKYNRLKADRFIKEVEFVRTYKPLIQPLSQIVKKIEPPPSSLVIDTKKEEPEDEVFTSPPKKRQSPAKRKSPLQRTTPAIPYYMRSRRRPSSLTEISPLARLPYFQKYPPTDMSPMVRPFHPTATPSLRQPPSFLQSTVIGEHQPEEEEEESSVASSSASLLDMQGSQAFLEQYNHLPRIYVERMIRDTSNAIDTTFGIHYDVETDKWTMGRTPVTISDEDLVVNGIRYKGTAGLYELIIMNEPNESLVSNQDRNNYKQIIIATHVARRNYDPTDQIRGNKSKKYKLIIKPLLKEEEEETKRGRAKSGSGIFKELGRPTEYKYWNSVHELIRDLEVLWGEKMAGNTGVQNDIISIVEELYEEGYIKKPTRPFLRQLV</sequence>